<protein>
    <submittedName>
        <fullName evidence="5">Metalloregulator ArsR/SmtB family transcription factor</fullName>
    </submittedName>
</protein>
<evidence type="ECO:0000256" key="2">
    <source>
        <dbReference type="ARBA" id="ARBA00023125"/>
    </source>
</evidence>
<dbReference type="PANTHER" id="PTHR43132">
    <property type="entry name" value="ARSENICAL RESISTANCE OPERON REPRESSOR ARSR-RELATED"/>
    <property type="match status" value="1"/>
</dbReference>
<dbReference type="Pfam" id="PF01022">
    <property type="entry name" value="HTH_5"/>
    <property type="match status" value="1"/>
</dbReference>
<dbReference type="NCBIfam" id="NF033788">
    <property type="entry name" value="HTH_metalloreg"/>
    <property type="match status" value="1"/>
</dbReference>
<dbReference type="InterPro" id="IPR051011">
    <property type="entry name" value="Metal_resp_trans_reg"/>
</dbReference>
<name>A0ABP9M639_9BURK</name>
<keyword evidence="6" id="KW-1185">Reference proteome</keyword>
<dbReference type="InterPro" id="IPR036388">
    <property type="entry name" value="WH-like_DNA-bd_sf"/>
</dbReference>
<dbReference type="EMBL" id="BAABKD010000011">
    <property type="protein sequence ID" value="GAA5091729.1"/>
    <property type="molecule type" value="Genomic_DNA"/>
</dbReference>
<sequence length="116" mass="12968">MSVETFATMSVNTDQIAQLNEVATEAATLLSRLANPDRLLILCLLVEGEKNVSQIGEESGIQQPTLSQQLTVLRKDGLVQTRRSGKYVYYRLENSDVLTIMQTLYQVFCAPQESNK</sequence>
<dbReference type="PANTHER" id="PTHR43132:SF2">
    <property type="entry name" value="ARSENICAL RESISTANCE OPERON REPRESSOR ARSR-RELATED"/>
    <property type="match status" value="1"/>
</dbReference>
<dbReference type="InterPro" id="IPR036390">
    <property type="entry name" value="WH_DNA-bd_sf"/>
</dbReference>
<evidence type="ECO:0000256" key="3">
    <source>
        <dbReference type="ARBA" id="ARBA00023163"/>
    </source>
</evidence>
<keyword evidence="1" id="KW-0805">Transcription regulation</keyword>
<organism evidence="5 6">
    <name type="scientific">Paenalcaligenes hermetiae</name>
    <dbReference type="NCBI Taxonomy" id="1157987"/>
    <lineage>
        <taxon>Bacteria</taxon>
        <taxon>Pseudomonadati</taxon>
        <taxon>Pseudomonadota</taxon>
        <taxon>Betaproteobacteria</taxon>
        <taxon>Burkholderiales</taxon>
        <taxon>Alcaligenaceae</taxon>
        <taxon>Paenalcaligenes</taxon>
    </lineage>
</organism>
<feature type="domain" description="HTH arsR-type" evidence="4">
    <location>
        <begin position="19"/>
        <end position="112"/>
    </location>
</feature>
<evidence type="ECO:0000313" key="5">
    <source>
        <dbReference type="EMBL" id="GAA5091729.1"/>
    </source>
</evidence>
<dbReference type="InterPro" id="IPR011991">
    <property type="entry name" value="ArsR-like_HTH"/>
</dbReference>
<dbReference type="SMART" id="SM00418">
    <property type="entry name" value="HTH_ARSR"/>
    <property type="match status" value="1"/>
</dbReference>
<dbReference type="Proteomes" id="UP001500227">
    <property type="component" value="Unassembled WGS sequence"/>
</dbReference>
<comment type="caution">
    <text evidence="5">The sequence shown here is derived from an EMBL/GenBank/DDBJ whole genome shotgun (WGS) entry which is preliminary data.</text>
</comment>
<reference evidence="6" key="1">
    <citation type="journal article" date="2019" name="Int. J. Syst. Evol. Microbiol.">
        <title>The Global Catalogue of Microorganisms (GCM) 10K type strain sequencing project: providing services to taxonomists for standard genome sequencing and annotation.</title>
        <authorList>
            <consortium name="The Broad Institute Genomics Platform"/>
            <consortium name="The Broad Institute Genome Sequencing Center for Infectious Disease"/>
            <person name="Wu L."/>
            <person name="Ma J."/>
        </authorList>
    </citation>
    <scope>NUCLEOTIDE SEQUENCE [LARGE SCALE GENOMIC DNA]</scope>
    <source>
        <strain evidence="6">JCM 18423</strain>
    </source>
</reference>
<dbReference type="Gene3D" id="1.10.10.10">
    <property type="entry name" value="Winged helix-like DNA-binding domain superfamily/Winged helix DNA-binding domain"/>
    <property type="match status" value="1"/>
</dbReference>
<evidence type="ECO:0000259" key="4">
    <source>
        <dbReference type="PROSITE" id="PS50987"/>
    </source>
</evidence>
<dbReference type="SUPFAM" id="SSF46785">
    <property type="entry name" value="Winged helix' DNA-binding domain"/>
    <property type="match status" value="1"/>
</dbReference>
<accession>A0ABP9M639</accession>
<dbReference type="PRINTS" id="PR00778">
    <property type="entry name" value="HTHARSR"/>
</dbReference>
<keyword evidence="2" id="KW-0238">DNA-binding</keyword>
<dbReference type="InterPro" id="IPR001845">
    <property type="entry name" value="HTH_ArsR_DNA-bd_dom"/>
</dbReference>
<gene>
    <name evidence="5" type="ORF">GCM10023337_17870</name>
</gene>
<evidence type="ECO:0000313" key="6">
    <source>
        <dbReference type="Proteomes" id="UP001500227"/>
    </source>
</evidence>
<dbReference type="PROSITE" id="PS50987">
    <property type="entry name" value="HTH_ARSR_2"/>
    <property type="match status" value="1"/>
</dbReference>
<keyword evidence="3" id="KW-0804">Transcription</keyword>
<proteinExistence type="predicted"/>
<evidence type="ECO:0000256" key="1">
    <source>
        <dbReference type="ARBA" id="ARBA00023015"/>
    </source>
</evidence>
<dbReference type="CDD" id="cd00090">
    <property type="entry name" value="HTH_ARSR"/>
    <property type="match status" value="1"/>
</dbReference>